<organism evidence="1">
    <name type="scientific">marine metagenome</name>
    <dbReference type="NCBI Taxonomy" id="408172"/>
    <lineage>
        <taxon>unclassified sequences</taxon>
        <taxon>metagenomes</taxon>
        <taxon>ecological metagenomes</taxon>
    </lineage>
</organism>
<name>A0A383BSQ5_9ZZZZ</name>
<dbReference type="AlphaFoldDB" id="A0A383BSQ5"/>
<dbReference type="EMBL" id="UINC01202887">
    <property type="protein sequence ID" value="SVE22901.1"/>
    <property type="molecule type" value="Genomic_DNA"/>
</dbReference>
<gene>
    <name evidence="1" type="ORF">METZ01_LOCUS475755</name>
</gene>
<dbReference type="SUPFAM" id="SSF55729">
    <property type="entry name" value="Acyl-CoA N-acyltransferases (Nat)"/>
    <property type="match status" value="1"/>
</dbReference>
<reference evidence="1" key="1">
    <citation type="submission" date="2018-05" db="EMBL/GenBank/DDBJ databases">
        <authorList>
            <person name="Lanie J.A."/>
            <person name="Ng W.-L."/>
            <person name="Kazmierczak K.M."/>
            <person name="Andrzejewski T.M."/>
            <person name="Davidsen T.M."/>
            <person name="Wayne K.J."/>
            <person name="Tettelin H."/>
            <person name="Glass J.I."/>
            <person name="Rusch D."/>
            <person name="Podicherti R."/>
            <person name="Tsui H.-C.T."/>
            <person name="Winkler M.E."/>
        </authorList>
    </citation>
    <scope>NUCLEOTIDE SEQUENCE</scope>
</reference>
<proteinExistence type="predicted"/>
<dbReference type="InterPro" id="IPR016181">
    <property type="entry name" value="Acyl_CoA_acyltransferase"/>
</dbReference>
<sequence length="218" mass="25307">IWYRDFSINNELSTLSRYLLLKGAFAYPGFSIIIDLALDVPVLKSGIRKSYTSLINWGLRELEPRIFSAEELTWEHMDRFRQLHIREAGKETRSETTWRRQFEMVQAGEAFVVLGYNKGEFVSAGLFFHSLTNCYYGVSASRRDLFEKPMFHALMWTAILHARTLGCRWFEVGEQYYPNHPSDHPSSTKKMGISEFKAGFGGETRIFLDLKTGRNLQK</sequence>
<protein>
    <recommendedName>
        <fullName evidence="2">BioF2-like acetyltransferase domain-containing protein</fullName>
    </recommendedName>
</protein>
<feature type="non-terminal residue" evidence="1">
    <location>
        <position position="1"/>
    </location>
</feature>
<evidence type="ECO:0008006" key="2">
    <source>
        <dbReference type="Google" id="ProtNLM"/>
    </source>
</evidence>
<accession>A0A383BSQ5</accession>
<dbReference type="Gene3D" id="3.40.630.30">
    <property type="match status" value="1"/>
</dbReference>
<evidence type="ECO:0000313" key="1">
    <source>
        <dbReference type="EMBL" id="SVE22901.1"/>
    </source>
</evidence>